<feature type="region of interest" description="Disordered" evidence="1">
    <location>
        <begin position="1"/>
        <end position="27"/>
    </location>
</feature>
<evidence type="ECO:0000313" key="3">
    <source>
        <dbReference type="Proteomes" id="UP001597068"/>
    </source>
</evidence>
<evidence type="ECO:0008006" key="4">
    <source>
        <dbReference type="Google" id="ProtNLM"/>
    </source>
</evidence>
<reference evidence="3" key="1">
    <citation type="journal article" date="2019" name="Int. J. Syst. Evol. Microbiol.">
        <title>The Global Catalogue of Microorganisms (GCM) 10K type strain sequencing project: providing services to taxonomists for standard genome sequencing and annotation.</title>
        <authorList>
            <consortium name="The Broad Institute Genomics Platform"/>
            <consortium name="The Broad Institute Genome Sequencing Center for Infectious Disease"/>
            <person name="Wu L."/>
            <person name="Ma J."/>
        </authorList>
    </citation>
    <scope>NUCLEOTIDE SEQUENCE [LARGE SCALE GENOMIC DNA]</scope>
    <source>
        <strain evidence="3">CCUG 50873</strain>
    </source>
</reference>
<dbReference type="EMBL" id="JBHTIL010000001">
    <property type="protein sequence ID" value="MFD0924352.1"/>
    <property type="molecule type" value="Genomic_DNA"/>
</dbReference>
<protein>
    <recommendedName>
        <fullName evidence="4">DUF465 domain-containing protein</fullName>
    </recommendedName>
</protein>
<sequence>MSPAPLVSDGVAPDPAPSSRPQSDADRAQAAMFAQLLSEHRSRIALALDDVDPADPDQARLDRAALRKELREVSAVLDTIDRRTT</sequence>
<evidence type="ECO:0000313" key="2">
    <source>
        <dbReference type="EMBL" id="MFD0924352.1"/>
    </source>
</evidence>
<keyword evidence="3" id="KW-1185">Reference proteome</keyword>
<accession>A0ABW3G2A2</accession>
<dbReference type="RefSeq" id="WP_253647603.1">
    <property type="nucleotide sequence ID" value="NZ_BAAAMO010000002.1"/>
</dbReference>
<evidence type="ECO:0000256" key="1">
    <source>
        <dbReference type="SAM" id="MobiDB-lite"/>
    </source>
</evidence>
<proteinExistence type="predicted"/>
<name>A0ABW3G2A2_9NOCA</name>
<comment type="caution">
    <text evidence="2">The sequence shown here is derived from an EMBL/GenBank/DDBJ whole genome shotgun (WGS) entry which is preliminary data.</text>
</comment>
<gene>
    <name evidence="2" type="ORF">ACFQ04_01250</name>
</gene>
<organism evidence="2 3">
    <name type="scientific">Williamsia deligens</name>
    <dbReference type="NCBI Taxonomy" id="321325"/>
    <lineage>
        <taxon>Bacteria</taxon>
        <taxon>Bacillati</taxon>
        <taxon>Actinomycetota</taxon>
        <taxon>Actinomycetes</taxon>
        <taxon>Mycobacteriales</taxon>
        <taxon>Nocardiaceae</taxon>
        <taxon>Williamsia</taxon>
    </lineage>
</organism>
<dbReference type="Proteomes" id="UP001597068">
    <property type="component" value="Unassembled WGS sequence"/>
</dbReference>